<protein>
    <submittedName>
        <fullName evidence="2">Nucleotidyltransferase domain-containing protein</fullName>
    </submittedName>
</protein>
<dbReference type="AlphaFoldDB" id="A0A7K0FPF7"/>
<dbReference type="CDD" id="cd05403">
    <property type="entry name" value="NT_KNTase_like"/>
    <property type="match status" value="1"/>
</dbReference>
<dbReference type="GO" id="GO:0016740">
    <property type="term" value="F:transferase activity"/>
    <property type="evidence" value="ECO:0007669"/>
    <property type="project" value="UniProtKB-KW"/>
</dbReference>
<dbReference type="RefSeq" id="WP_154287474.1">
    <property type="nucleotide sequence ID" value="NZ_WKJI01000002.1"/>
</dbReference>
<reference evidence="2 3" key="1">
    <citation type="submission" date="2019-11" db="EMBL/GenBank/DDBJ databases">
        <authorList>
            <person name="Cheng Q."/>
            <person name="Yang Z."/>
        </authorList>
    </citation>
    <scope>NUCLEOTIDE SEQUENCE [LARGE SCALE GENOMIC DNA]</scope>
    <source>
        <strain evidence="2 3">HX-22-1</strain>
    </source>
</reference>
<evidence type="ECO:0000313" key="2">
    <source>
        <dbReference type="EMBL" id="MRX47325.1"/>
    </source>
</evidence>
<dbReference type="SUPFAM" id="SSF81301">
    <property type="entry name" value="Nucleotidyltransferase"/>
    <property type="match status" value="1"/>
</dbReference>
<feature type="domain" description="Polymerase beta nucleotidyltransferase" evidence="1">
    <location>
        <begin position="17"/>
        <end position="106"/>
    </location>
</feature>
<sequence>MDNLKGDIGLEPDDILKIKTVFMEYPQLDSVLIYGSRAKGNYRPASDIDLTLIGEDLTSSMLSEIEFKLDDLLLPYKFDISIYDKITDARFLDHINRIGKEFYRKQN</sequence>
<dbReference type="Gene3D" id="3.30.460.10">
    <property type="entry name" value="Beta Polymerase, domain 2"/>
    <property type="match status" value="1"/>
</dbReference>
<comment type="caution">
    <text evidence="2">The sequence shown here is derived from an EMBL/GenBank/DDBJ whole genome shotgun (WGS) entry which is preliminary data.</text>
</comment>
<dbReference type="Pfam" id="PF18765">
    <property type="entry name" value="Polbeta"/>
    <property type="match status" value="1"/>
</dbReference>
<proteinExistence type="predicted"/>
<dbReference type="EMBL" id="WKJI01000002">
    <property type="protein sequence ID" value="MRX47325.1"/>
    <property type="molecule type" value="Genomic_DNA"/>
</dbReference>
<name>A0A7K0FPF7_9SPHI</name>
<keyword evidence="2" id="KW-0808">Transferase</keyword>
<dbReference type="InterPro" id="IPR043519">
    <property type="entry name" value="NT_sf"/>
</dbReference>
<keyword evidence="3" id="KW-1185">Reference proteome</keyword>
<accession>A0A7K0FPF7</accession>
<evidence type="ECO:0000259" key="1">
    <source>
        <dbReference type="Pfam" id="PF18765"/>
    </source>
</evidence>
<evidence type="ECO:0000313" key="3">
    <source>
        <dbReference type="Proteomes" id="UP000462931"/>
    </source>
</evidence>
<organism evidence="2 3">
    <name type="scientific">Pedobacter puniceum</name>
    <dbReference type="NCBI Taxonomy" id="2666136"/>
    <lineage>
        <taxon>Bacteria</taxon>
        <taxon>Pseudomonadati</taxon>
        <taxon>Bacteroidota</taxon>
        <taxon>Sphingobacteriia</taxon>
        <taxon>Sphingobacteriales</taxon>
        <taxon>Sphingobacteriaceae</taxon>
        <taxon>Pedobacter</taxon>
    </lineage>
</organism>
<gene>
    <name evidence="2" type="ORF">GJJ64_09015</name>
</gene>
<dbReference type="Proteomes" id="UP000462931">
    <property type="component" value="Unassembled WGS sequence"/>
</dbReference>
<dbReference type="InterPro" id="IPR041633">
    <property type="entry name" value="Polbeta"/>
</dbReference>